<evidence type="ECO:0000313" key="5">
    <source>
        <dbReference type="Proteomes" id="UP000475037"/>
    </source>
</evidence>
<name>A0A6G1BFA6_CROCR</name>
<feature type="non-terminal residue" evidence="4">
    <location>
        <position position="115"/>
    </location>
</feature>
<gene>
    <name evidence="4" type="ORF">FOF47_R04038</name>
</gene>
<protein>
    <recommendedName>
        <fullName evidence="1">RNA-directed DNA polymerase</fullName>
        <ecNumber evidence="1">2.7.7.49</ecNumber>
    </recommendedName>
</protein>
<feature type="chain" id="PRO_5026081088" description="RNA-directed DNA polymerase" evidence="2">
    <location>
        <begin position="21"/>
        <end position="115"/>
    </location>
</feature>
<reference evidence="4 5" key="1">
    <citation type="submission" date="2019-11" db="EMBL/GenBank/DDBJ databases">
        <authorList>
            <person name="Yang C."/>
            <person name="Li F."/>
        </authorList>
    </citation>
    <scope>NUCLEOTIDE SEQUENCE [LARGE SCALE GENOMIC DNA]</scope>
    <source>
        <strain evidence="4">KB4526</strain>
        <tissue evidence="4">Muscle</tissue>
    </source>
</reference>
<comment type="caution">
    <text evidence="4">The sequence shown here is derived from an EMBL/GenBank/DDBJ whole genome shotgun (WGS) entry which is preliminary data.</text>
</comment>
<dbReference type="AlphaFoldDB" id="A0A6G1BFA6"/>
<dbReference type="InterPro" id="IPR000477">
    <property type="entry name" value="RT_dom"/>
</dbReference>
<accession>A0A6G1BFA6</accession>
<dbReference type="PANTHER" id="PTHR19446">
    <property type="entry name" value="REVERSE TRANSCRIPTASES"/>
    <property type="match status" value="1"/>
</dbReference>
<evidence type="ECO:0000313" key="4">
    <source>
        <dbReference type="EMBL" id="KAF0886461.1"/>
    </source>
</evidence>
<keyword evidence="5" id="KW-1185">Reference proteome</keyword>
<dbReference type="Proteomes" id="UP000475037">
    <property type="component" value="Unassembled WGS sequence"/>
</dbReference>
<organism evidence="4 5">
    <name type="scientific">Crocuta crocuta</name>
    <name type="common">Spotted hyena</name>
    <dbReference type="NCBI Taxonomy" id="9678"/>
    <lineage>
        <taxon>Eukaryota</taxon>
        <taxon>Metazoa</taxon>
        <taxon>Chordata</taxon>
        <taxon>Craniata</taxon>
        <taxon>Vertebrata</taxon>
        <taxon>Euteleostomi</taxon>
        <taxon>Mammalia</taxon>
        <taxon>Eutheria</taxon>
        <taxon>Laurasiatheria</taxon>
        <taxon>Carnivora</taxon>
        <taxon>Feliformia</taxon>
        <taxon>Hyaenidae</taxon>
        <taxon>Crocuta</taxon>
    </lineage>
</organism>
<evidence type="ECO:0000256" key="2">
    <source>
        <dbReference type="SAM" id="SignalP"/>
    </source>
</evidence>
<proteinExistence type="predicted"/>
<evidence type="ECO:0000259" key="3">
    <source>
        <dbReference type="PROSITE" id="PS50878"/>
    </source>
</evidence>
<feature type="domain" description="Reverse transcriptase" evidence="3">
    <location>
        <begin position="1"/>
        <end position="115"/>
    </location>
</feature>
<dbReference type="PROSITE" id="PS50878">
    <property type="entry name" value="RT_POL"/>
    <property type="match status" value="1"/>
</dbReference>
<evidence type="ECO:0000256" key="1">
    <source>
        <dbReference type="ARBA" id="ARBA00012493"/>
    </source>
</evidence>
<keyword evidence="2" id="KW-0732">Signal</keyword>
<sequence length="115" mass="13026">TRQGCPLSPLLCNIVLGVLASAIRQQNEIKGIKSGKEVVKLSLFTDDMILYMENPKCSTKRLLKLIHEFSKVTGYKINVQKLVAFLYTSREATERELKKLIPFTIAPRTIKYLGI</sequence>
<dbReference type="SUPFAM" id="SSF56672">
    <property type="entry name" value="DNA/RNA polymerases"/>
    <property type="match status" value="1"/>
</dbReference>
<dbReference type="EC" id="2.7.7.49" evidence="1"/>
<feature type="non-terminal residue" evidence="4">
    <location>
        <position position="1"/>
    </location>
</feature>
<dbReference type="EMBL" id="VOAJ01000673">
    <property type="protein sequence ID" value="KAF0886461.1"/>
    <property type="molecule type" value="Genomic_DNA"/>
</dbReference>
<dbReference type="InterPro" id="IPR043502">
    <property type="entry name" value="DNA/RNA_pol_sf"/>
</dbReference>
<dbReference type="GO" id="GO:0003964">
    <property type="term" value="F:RNA-directed DNA polymerase activity"/>
    <property type="evidence" value="ECO:0007669"/>
    <property type="project" value="UniProtKB-EC"/>
</dbReference>
<feature type="signal peptide" evidence="2">
    <location>
        <begin position="1"/>
        <end position="20"/>
    </location>
</feature>
<dbReference type="Pfam" id="PF00078">
    <property type="entry name" value="RVT_1"/>
    <property type="match status" value="1"/>
</dbReference>